<dbReference type="PANTHER" id="PTHR42820:SF1">
    <property type="entry name" value="SHORT-CHAIN DEHYDROGENASE_REDUCTASE FAMILY PROTEIN"/>
    <property type="match status" value="1"/>
</dbReference>
<sequence>MESANNFGLEGKVTIVTAGASGIGAEAARTRLVTITATLEMRNKSRKAVAFAVEKYGALDIMFSNAGVLGNRACILEIAVNLRGAAACIKHAACVMVERKTHGSIISTASVASMVSSGPRLARVMVTPHPSMVSWVLSERRVVSLLFMGLVRTACGELVVYGIRVNLISPYLTATATSCKELGMEASELENAVSIAANLKGIIFKPIHVAQTALFLASDQSAYVSGHNLVVDGGFLARR</sequence>
<dbReference type="Proteomes" id="UP001341840">
    <property type="component" value="Unassembled WGS sequence"/>
</dbReference>
<comment type="similarity">
    <text evidence="1">Belongs to the short-chain dehydrogenases/reductases (SDR) family.</text>
</comment>
<proteinExistence type="inferred from homology"/>
<protein>
    <submittedName>
        <fullName evidence="2">Uncharacterized protein</fullName>
    </submittedName>
</protein>
<dbReference type="PRINTS" id="PR00081">
    <property type="entry name" value="GDHRDH"/>
</dbReference>
<accession>A0ABU6W839</accession>
<evidence type="ECO:0000313" key="2">
    <source>
        <dbReference type="EMBL" id="MED6182115.1"/>
    </source>
</evidence>
<name>A0ABU6W839_9FABA</name>
<dbReference type="EMBL" id="JASCZI010181337">
    <property type="protein sequence ID" value="MED6182115.1"/>
    <property type="molecule type" value="Genomic_DNA"/>
</dbReference>
<evidence type="ECO:0000313" key="3">
    <source>
        <dbReference type="Proteomes" id="UP001341840"/>
    </source>
</evidence>
<dbReference type="PANTHER" id="PTHR42820">
    <property type="entry name" value="SHORT-CHAIN DEHYDROGENASE REDUCTASE"/>
    <property type="match status" value="1"/>
</dbReference>
<dbReference type="SUPFAM" id="SSF51735">
    <property type="entry name" value="NAD(P)-binding Rossmann-fold domains"/>
    <property type="match status" value="1"/>
</dbReference>
<keyword evidence="3" id="KW-1185">Reference proteome</keyword>
<dbReference type="Gene3D" id="3.40.50.720">
    <property type="entry name" value="NAD(P)-binding Rossmann-like Domain"/>
    <property type="match status" value="1"/>
</dbReference>
<comment type="caution">
    <text evidence="2">The sequence shown here is derived from an EMBL/GenBank/DDBJ whole genome shotgun (WGS) entry which is preliminary data.</text>
</comment>
<dbReference type="Pfam" id="PF13561">
    <property type="entry name" value="adh_short_C2"/>
    <property type="match status" value="1"/>
</dbReference>
<dbReference type="InterPro" id="IPR036291">
    <property type="entry name" value="NAD(P)-bd_dom_sf"/>
</dbReference>
<dbReference type="InterPro" id="IPR002347">
    <property type="entry name" value="SDR_fam"/>
</dbReference>
<gene>
    <name evidence="2" type="ORF">PIB30_025667</name>
</gene>
<dbReference type="Pfam" id="PF00106">
    <property type="entry name" value="adh_short"/>
    <property type="match status" value="1"/>
</dbReference>
<reference evidence="2 3" key="1">
    <citation type="journal article" date="2023" name="Plants (Basel)">
        <title>Bridging the Gap: Combining Genomics and Transcriptomics Approaches to Understand Stylosanthes scabra, an Orphan Legume from the Brazilian Caatinga.</title>
        <authorList>
            <person name="Ferreira-Neto J.R.C."/>
            <person name="da Silva M.D."/>
            <person name="Binneck E."/>
            <person name="de Melo N.F."/>
            <person name="da Silva R.H."/>
            <person name="de Melo A.L.T.M."/>
            <person name="Pandolfi V."/>
            <person name="Bustamante F.O."/>
            <person name="Brasileiro-Vidal A.C."/>
            <person name="Benko-Iseppon A.M."/>
        </authorList>
    </citation>
    <scope>NUCLEOTIDE SEQUENCE [LARGE SCALE GENOMIC DNA]</scope>
    <source>
        <tissue evidence="2">Leaves</tissue>
    </source>
</reference>
<evidence type="ECO:0000256" key="1">
    <source>
        <dbReference type="ARBA" id="ARBA00006484"/>
    </source>
</evidence>
<organism evidence="2 3">
    <name type="scientific">Stylosanthes scabra</name>
    <dbReference type="NCBI Taxonomy" id="79078"/>
    <lineage>
        <taxon>Eukaryota</taxon>
        <taxon>Viridiplantae</taxon>
        <taxon>Streptophyta</taxon>
        <taxon>Embryophyta</taxon>
        <taxon>Tracheophyta</taxon>
        <taxon>Spermatophyta</taxon>
        <taxon>Magnoliopsida</taxon>
        <taxon>eudicotyledons</taxon>
        <taxon>Gunneridae</taxon>
        <taxon>Pentapetalae</taxon>
        <taxon>rosids</taxon>
        <taxon>fabids</taxon>
        <taxon>Fabales</taxon>
        <taxon>Fabaceae</taxon>
        <taxon>Papilionoideae</taxon>
        <taxon>50 kb inversion clade</taxon>
        <taxon>dalbergioids sensu lato</taxon>
        <taxon>Dalbergieae</taxon>
        <taxon>Pterocarpus clade</taxon>
        <taxon>Stylosanthes</taxon>
    </lineage>
</organism>